<sequence length="109" mass="12358">MTNWKNIKIDGVSSIDKCVAEFRIMETGFGRTPSGKFKVKIFEEQDGHFYGITNIGVKRLDDEPAVLGLGTGKSIEEALKNTVDAFVQEMNFKEQLTDDDFEWAELDDF</sequence>
<name>A0A2P7VIL0_9BACL</name>
<evidence type="ECO:0000313" key="1">
    <source>
        <dbReference type="EMBL" id="PSJ99046.1"/>
    </source>
</evidence>
<accession>A0A2P7VIL0</accession>
<dbReference type="AlphaFoldDB" id="A0A2P7VIL0"/>
<keyword evidence="2" id="KW-1185">Reference proteome</keyword>
<dbReference type="OrthoDB" id="6636498at2"/>
<dbReference type="Proteomes" id="UP000240419">
    <property type="component" value="Unassembled WGS sequence"/>
</dbReference>
<evidence type="ECO:0000313" key="2">
    <source>
        <dbReference type="Proteomes" id="UP000240419"/>
    </source>
</evidence>
<gene>
    <name evidence="1" type="ORF">C7R93_05330</name>
</gene>
<dbReference type="EMBL" id="PXZM01000005">
    <property type="protein sequence ID" value="PSJ99046.1"/>
    <property type="molecule type" value="Genomic_DNA"/>
</dbReference>
<proteinExistence type="predicted"/>
<protein>
    <submittedName>
        <fullName evidence="1">Uncharacterized protein</fullName>
    </submittedName>
</protein>
<reference evidence="1 2" key="1">
    <citation type="submission" date="2018-03" db="EMBL/GenBank/DDBJ databases">
        <title>Brevisbacillus phylogenomics.</title>
        <authorList>
            <person name="Dunlap C."/>
        </authorList>
    </citation>
    <scope>NUCLEOTIDE SEQUENCE [LARGE SCALE GENOMIC DNA]</scope>
    <source>
        <strain evidence="1 2">NRRL NRS-1210</strain>
    </source>
</reference>
<dbReference type="RefSeq" id="WP_106837841.1">
    <property type="nucleotide sequence ID" value="NZ_JBCNIW010000040.1"/>
</dbReference>
<comment type="caution">
    <text evidence="1">The sequence shown here is derived from an EMBL/GenBank/DDBJ whole genome shotgun (WGS) entry which is preliminary data.</text>
</comment>
<organism evidence="1 2">
    <name type="scientific">Brevibacillus fortis</name>
    <dbReference type="NCBI Taxonomy" id="2126352"/>
    <lineage>
        <taxon>Bacteria</taxon>
        <taxon>Bacillati</taxon>
        <taxon>Bacillota</taxon>
        <taxon>Bacilli</taxon>
        <taxon>Bacillales</taxon>
        <taxon>Paenibacillaceae</taxon>
        <taxon>Brevibacillus</taxon>
    </lineage>
</organism>